<keyword evidence="1" id="KW-1133">Transmembrane helix</keyword>
<sequence>VTCVEATDMLRLSILIKRITFTNAGNVTRKESFMYTKIMLLMGIVILTSSCTEFAMLTSGAGIAVSQNAYAKAYSGIDFLTVISTDKDIKMHAYDALTQGKNGHK</sequence>
<evidence type="ECO:0000256" key="1">
    <source>
        <dbReference type="SAM" id="Phobius"/>
    </source>
</evidence>
<dbReference type="EMBL" id="UINC01028108">
    <property type="protein sequence ID" value="SVB08517.1"/>
    <property type="molecule type" value="Genomic_DNA"/>
</dbReference>
<gene>
    <name evidence="2" type="ORF">METZ01_LOCUS161371</name>
</gene>
<proteinExistence type="predicted"/>
<feature type="transmembrane region" description="Helical" evidence="1">
    <location>
        <begin position="38"/>
        <end position="57"/>
    </location>
</feature>
<dbReference type="AlphaFoldDB" id="A0A382B5L7"/>
<reference evidence="2" key="1">
    <citation type="submission" date="2018-05" db="EMBL/GenBank/DDBJ databases">
        <authorList>
            <person name="Lanie J.A."/>
            <person name="Ng W.-L."/>
            <person name="Kazmierczak K.M."/>
            <person name="Andrzejewski T.M."/>
            <person name="Davidsen T.M."/>
            <person name="Wayne K.J."/>
            <person name="Tettelin H."/>
            <person name="Glass J.I."/>
            <person name="Rusch D."/>
            <person name="Podicherti R."/>
            <person name="Tsui H.-C.T."/>
            <person name="Winkler M.E."/>
        </authorList>
    </citation>
    <scope>NUCLEOTIDE SEQUENCE</scope>
</reference>
<name>A0A382B5L7_9ZZZZ</name>
<feature type="non-terminal residue" evidence="2">
    <location>
        <position position="1"/>
    </location>
</feature>
<evidence type="ECO:0000313" key="2">
    <source>
        <dbReference type="EMBL" id="SVB08517.1"/>
    </source>
</evidence>
<keyword evidence="1" id="KW-0812">Transmembrane</keyword>
<organism evidence="2">
    <name type="scientific">marine metagenome</name>
    <dbReference type="NCBI Taxonomy" id="408172"/>
    <lineage>
        <taxon>unclassified sequences</taxon>
        <taxon>metagenomes</taxon>
        <taxon>ecological metagenomes</taxon>
    </lineage>
</organism>
<accession>A0A382B5L7</accession>
<keyword evidence="1" id="KW-0472">Membrane</keyword>
<protein>
    <submittedName>
        <fullName evidence="2">Uncharacterized protein</fullName>
    </submittedName>
</protein>